<evidence type="ECO:0000256" key="8">
    <source>
        <dbReference type="ARBA" id="ARBA00023065"/>
    </source>
</evidence>
<feature type="non-terminal residue" evidence="14">
    <location>
        <position position="849"/>
    </location>
</feature>
<dbReference type="Pfam" id="PF06201">
    <property type="entry name" value="PITH"/>
    <property type="match status" value="1"/>
</dbReference>
<sequence length="849" mass="92987">MPGFHGPGCGCAHEEDFTGVAQLLLPWIDVENVVALNEDTPNTGKRVFRIYDDRLDDEKLVECPEGEEELLVQVPFTSPVKITGLTVIGGDQGRAPARVALYTNREDLDFSSVDDVLPSQEIDLVEDFHGAVQHPTRVTRFVNVTQLALLFPAPLGGDRVRIHCACGMGVAPGMACRRLPPDVAKGAKGLAAPALLVAALLSLLYLVARYLNTYQAWSVLWMAGWFVGVWAAFVAARAVRDLVGLGGWRGAGLRRRLRLWVYMAGMAGTRSTGEVVDLVVTCLSLASCAMYVLETYMPYLAIDTGWLVAEAAVSVVLLVDYLFRFFLAADGLRYVFSFVSVVNVLTIAPVLANTWYHLSTPGSSTCGGTATADSPAELTYFRLLRMLRVLRVLRALNLLRSAPTEDLRREVFTLVVDWRTSVGIVFASAGLYQWLTNSDRCFSCSYRNTMSDESYDDYVEVDECVHFHWALYWCTISALNRPRLEMNNDLTVLMVIFLVAITCVVIPLQLSKIYTVMQQGSKSQRAEYIPSSSEARHVVFTGHLELAALNMLLYEFFHPDRFEQAVAGRRSALPEQPRPRRGGAPVSPGVRGPRDLRAGLPPARERPGSGGAPRGDGRHPAVQQGSEAADPSWHDSELVACAQSMKALWLKLESRRPREDLQSVLSRYSRPRISATANAGDEAVSRGAARLDQGGRGHCLQRVRVLDARDGNAGQGHGHRGLQPDEPQRAPRAPPRELAPAVRGGRPPGPVLREGPTGPRGRARFDGGRPKLACHDVLLIAVESQDGGSHSGFHLFPGPLGFELREGDRLVCVARSNLRLHAAVEELLHARSRSSLRIASDLATKSSSQ</sequence>
<keyword evidence="15" id="KW-1185">Reference proteome</keyword>
<evidence type="ECO:0000256" key="2">
    <source>
        <dbReference type="ARBA" id="ARBA00022448"/>
    </source>
</evidence>
<name>A0ABN9PA79_9DINO</name>
<keyword evidence="3" id="KW-0633">Potassium transport</keyword>
<evidence type="ECO:0000259" key="13">
    <source>
        <dbReference type="PROSITE" id="PS51532"/>
    </source>
</evidence>
<evidence type="ECO:0000256" key="9">
    <source>
        <dbReference type="ARBA" id="ARBA00023136"/>
    </source>
</evidence>
<comment type="caution">
    <text evidence="14">The sequence shown here is derived from an EMBL/GenBank/DDBJ whole genome shotgun (WGS) entry which is preliminary data.</text>
</comment>
<protein>
    <recommendedName>
        <fullName evidence="13">PITH domain-containing protein</fullName>
    </recommendedName>
</protein>
<evidence type="ECO:0000256" key="6">
    <source>
        <dbReference type="ARBA" id="ARBA00022958"/>
    </source>
</evidence>
<feature type="transmembrane region" description="Helical" evidence="12">
    <location>
        <begin position="335"/>
        <end position="358"/>
    </location>
</feature>
<feature type="transmembrane region" description="Helical" evidence="12">
    <location>
        <begin position="219"/>
        <end position="239"/>
    </location>
</feature>
<keyword evidence="4 12" id="KW-0812">Transmembrane</keyword>
<feature type="transmembrane region" description="Helical" evidence="12">
    <location>
        <begin position="187"/>
        <end position="207"/>
    </location>
</feature>
<keyword evidence="8" id="KW-0406">Ion transport</keyword>
<keyword evidence="10" id="KW-0407">Ion channel</keyword>
<keyword evidence="7 12" id="KW-1133">Transmembrane helix</keyword>
<feature type="compositionally biased region" description="Basic and acidic residues" evidence="11">
    <location>
        <begin position="592"/>
        <end position="607"/>
    </location>
</feature>
<dbReference type="PANTHER" id="PTHR10027">
    <property type="entry name" value="CALCIUM-ACTIVATED POTASSIUM CHANNEL ALPHA CHAIN"/>
    <property type="match status" value="1"/>
</dbReference>
<comment type="subcellular location">
    <subcellularLocation>
        <location evidence="1">Membrane</location>
        <topology evidence="1">Multi-pass membrane protein</topology>
    </subcellularLocation>
</comment>
<feature type="transmembrane region" description="Helical" evidence="12">
    <location>
        <begin position="490"/>
        <end position="510"/>
    </location>
</feature>
<feature type="transmembrane region" description="Helical" evidence="12">
    <location>
        <begin position="305"/>
        <end position="323"/>
    </location>
</feature>
<evidence type="ECO:0000256" key="10">
    <source>
        <dbReference type="ARBA" id="ARBA00023303"/>
    </source>
</evidence>
<organism evidence="14 15">
    <name type="scientific">Prorocentrum cordatum</name>
    <dbReference type="NCBI Taxonomy" id="2364126"/>
    <lineage>
        <taxon>Eukaryota</taxon>
        <taxon>Sar</taxon>
        <taxon>Alveolata</taxon>
        <taxon>Dinophyceae</taxon>
        <taxon>Prorocentrales</taxon>
        <taxon>Prorocentraceae</taxon>
        <taxon>Prorocentrum</taxon>
    </lineage>
</organism>
<dbReference type="Gene3D" id="1.20.120.350">
    <property type="entry name" value="Voltage-gated potassium channels. Chain C"/>
    <property type="match status" value="1"/>
</dbReference>
<feature type="region of interest" description="Disordered" evidence="11">
    <location>
        <begin position="570"/>
        <end position="634"/>
    </location>
</feature>
<evidence type="ECO:0000256" key="11">
    <source>
        <dbReference type="SAM" id="MobiDB-lite"/>
    </source>
</evidence>
<dbReference type="PROSITE" id="PS51532">
    <property type="entry name" value="PITH"/>
    <property type="match status" value="1"/>
</dbReference>
<dbReference type="InterPro" id="IPR047871">
    <property type="entry name" value="K_chnl_Slo-like"/>
</dbReference>
<dbReference type="Proteomes" id="UP001189429">
    <property type="component" value="Unassembled WGS sequence"/>
</dbReference>
<evidence type="ECO:0000256" key="4">
    <source>
        <dbReference type="ARBA" id="ARBA00022692"/>
    </source>
</evidence>
<dbReference type="Pfam" id="PF00520">
    <property type="entry name" value="Ion_trans"/>
    <property type="match status" value="1"/>
</dbReference>
<dbReference type="InterPro" id="IPR027359">
    <property type="entry name" value="Volt_channel_dom_sf"/>
</dbReference>
<evidence type="ECO:0000313" key="15">
    <source>
        <dbReference type="Proteomes" id="UP001189429"/>
    </source>
</evidence>
<evidence type="ECO:0000256" key="12">
    <source>
        <dbReference type="SAM" id="Phobius"/>
    </source>
</evidence>
<feature type="domain" description="PITH" evidence="13">
    <location>
        <begin position="13"/>
        <end position="188"/>
    </location>
</feature>
<keyword evidence="5" id="KW-0631">Potassium channel</keyword>
<dbReference type="InterPro" id="IPR010400">
    <property type="entry name" value="PITH_dom"/>
</dbReference>
<keyword evidence="2" id="KW-0813">Transport</keyword>
<feature type="region of interest" description="Disordered" evidence="11">
    <location>
        <begin position="710"/>
        <end position="768"/>
    </location>
</feature>
<feature type="compositionally biased region" description="Low complexity" evidence="11">
    <location>
        <begin position="736"/>
        <end position="745"/>
    </location>
</feature>
<evidence type="ECO:0000313" key="14">
    <source>
        <dbReference type="EMBL" id="CAK0789043.1"/>
    </source>
</evidence>
<proteinExistence type="predicted"/>
<dbReference type="SUPFAM" id="SSF49785">
    <property type="entry name" value="Galactose-binding domain-like"/>
    <property type="match status" value="1"/>
</dbReference>
<evidence type="ECO:0000256" key="3">
    <source>
        <dbReference type="ARBA" id="ARBA00022538"/>
    </source>
</evidence>
<dbReference type="InterPro" id="IPR005821">
    <property type="entry name" value="Ion_trans_dom"/>
</dbReference>
<accession>A0ABN9PA79</accession>
<reference evidence="14" key="1">
    <citation type="submission" date="2023-10" db="EMBL/GenBank/DDBJ databases">
        <authorList>
            <person name="Chen Y."/>
            <person name="Shah S."/>
            <person name="Dougan E. K."/>
            <person name="Thang M."/>
            <person name="Chan C."/>
        </authorList>
    </citation>
    <scope>NUCLEOTIDE SEQUENCE [LARGE SCALE GENOMIC DNA]</scope>
</reference>
<dbReference type="SUPFAM" id="SSF81324">
    <property type="entry name" value="Voltage-gated potassium channels"/>
    <property type="match status" value="1"/>
</dbReference>
<dbReference type="PANTHER" id="PTHR10027:SF10">
    <property type="entry name" value="SLOWPOKE 2, ISOFORM D"/>
    <property type="match status" value="1"/>
</dbReference>
<dbReference type="EMBL" id="CAUYUJ010000163">
    <property type="protein sequence ID" value="CAK0789043.1"/>
    <property type="molecule type" value="Genomic_DNA"/>
</dbReference>
<dbReference type="InterPro" id="IPR008979">
    <property type="entry name" value="Galactose-bd-like_sf"/>
</dbReference>
<dbReference type="InterPro" id="IPR037047">
    <property type="entry name" value="PITH_dom_sf"/>
</dbReference>
<gene>
    <name evidence="14" type="ORF">PCOR1329_LOCUS727</name>
</gene>
<keyword evidence="9 12" id="KW-0472">Membrane</keyword>
<evidence type="ECO:0000256" key="5">
    <source>
        <dbReference type="ARBA" id="ARBA00022826"/>
    </source>
</evidence>
<evidence type="ECO:0000256" key="1">
    <source>
        <dbReference type="ARBA" id="ARBA00004141"/>
    </source>
</evidence>
<evidence type="ECO:0000256" key="7">
    <source>
        <dbReference type="ARBA" id="ARBA00022989"/>
    </source>
</evidence>
<dbReference type="Gene3D" id="2.60.120.470">
    <property type="entry name" value="PITH domain"/>
    <property type="match status" value="1"/>
</dbReference>
<keyword evidence="6" id="KW-0630">Potassium</keyword>